<name>A0A2H1H9X5_ZYMTR</name>
<protein>
    <submittedName>
        <fullName evidence="1">Uncharacterized protein</fullName>
    </submittedName>
</protein>
<accession>A0A2H1H9X5</accession>
<gene>
    <name evidence="1" type="ORF">ZT1E4_G11933</name>
</gene>
<reference evidence="2" key="1">
    <citation type="submission" date="2017-05" db="EMBL/GenBank/DDBJ databases">
        <authorList>
            <person name="Song R."/>
            <person name="Chenine A.L."/>
            <person name="Ruprecht R.M."/>
        </authorList>
    </citation>
    <scope>NUCLEOTIDE SEQUENCE [LARGE SCALE GENOMIC DNA]</scope>
</reference>
<dbReference type="Proteomes" id="UP000245764">
    <property type="component" value="Chromosome 20"/>
</dbReference>
<dbReference type="AlphaFoldDB" id="A0A2H1H9X5"/>
<evidence type="ECO:0000313" key="2">
    <source>
        <dbReference type="Proteomes" id="UP000245764"/>
    </source>
</evidence>
<dbReference type="EMBL" id="LT854271">
    <property type="protein sequence ID" value="SMR62617.1"/>
    <property type="molecule type" value="Genomic_DNA"/>
</dbReference>
<organism evidence="1 2">
    <name type="scientific">Zymoseptoria tritici ST99CH_1E4</name>
    <dbReference type="NCBI Taxonomy" id="1276532"/>
    <lineage>
        <taxon>Eukaryota</taxon>
        <taxon>Fungi</taxon>
        <taxon>Dikarya</taxon>
        <taxon>Ascomycota</taxon>
        <taxon>Pezizomycotina</taxon>
        <taxon>Dothideomycetes</taxon>
        <taxon>Dothideomycetidae</taxon>
        <taxon>Mycosphaerellales</taxon>
        <taxon>Mycosphaerellaceae</taxon>
        <taxon>Zymoseptoria</taxon>
    </lineage>
</organism>
<evidence type="ECO:0000313" key="1">
    <source>
        <dbReference type="EMBL" id="SMR62617.1"/>
    </source>
</evidence>
<sequence>MDPIGMDLTGMDSTSPATSPIDQLELMNRLCQRLELQTPRIKTLSQVQHRAAFDDTAPGAAAPEWMDQLPTPVRKELARKVALRRTFSCRTFSSPTAAKNDLARDVNVALDHLWREEQKKQEVKKKRGAGKAVR</sequence>
<proteinExistence type="predicted"/>